<evidence type="ECO:0000256" key="1">
    <source>
        <dbReference type="PROSITE-ProRule" id="PRU00278"/>
    </source>
</evidence>
<proteinExistence type="predicted"/>
<evidence type="ECO:0000259" key="2">
    <source>
        <dbReference type="PROSITE" id="PS50198"/>
    </source>
</evidence>
<organism evidence="3 4">
    <name type="scientific">Brockia lithotrophica</name>
    <dbReference type="NCBI Taxonomy" id="933949"/>
    <lineage>
        <taxon>Bacteria</taxon>
        <taxon>Bacillati</taxon>
        <taxon>Bacillota</taxon>
        <taxon>Bacilli</taxon>
        <taxon>Bacillales</taxon>
        <taxon>Bacillales Family X. Incertae Sedis</taxon>
        <taxon>Brockia</taxon>
    </lineage>
</organism>
<dbReference type="EMBL" id="PEBW01000006">
    <property type="protein sequence ID" value="PTQ51309.1"/>
    <property type="molecule type" value="Genomic_DNA"/>
</dbReference>
<comment type="caution">
    <text evidence="3">The sequence shown here is derived from an EMBL/GenBank/DDBJ whole genome shotgun (WGS) entry which is preliminary data.</text>
</comment>
<dbReference type="PANTHER" id="PTHR47245">
    <property type="entry name" value="PEPTIDYLPROLYL ISOMERASE"/>
    <property type="match status" value="1"/>
</dbReference>
<dbReference type="SUPFAM" id="SSF54534">
    <property type="entry name" value="FKBP-like"/>
    <property type="match status" value="1"/>
</dbReference>
<dbReference type="InterPro" id="IPR050245">
    <property type="entry name" value="PrsA_foldase"/>
</dbReference>
<dbReference type="Pfam" id="PF13145">
    <property type="entry name" value="Rotamase_2"/>
    <property type="match status" value="1"/>
</dbReference>
<evidence type="ECO:0000313" key="4">
    <source>
        <dbReference type="Proteomes" id="UP000244016"/>
    </source>
</evidence>
<reference evidence="3 4" key="1">
    <citation type="submission" date="2017-08" db="EMBL/GenBank/DDBJ databases">
        <title>Burning lignite coal seam in the remote Altai Mountains harbors a hydrogen-driven thermophilic microbial community.</title>
        <authorList>
            <person name="Kadnikov V.V."/>
            <person name="Mardanov A.V."/>
            <person name="Ivasenko D."/>
            <person name="Beletsky A.V."/>
            <person name="Karnachuk O.V."/>
            <person name="Ravin N.V."/>
        </authorList>
    </citation>
    <scope>NUCLEOTIDE SEQUENCE [LARGE SCALE GENOMIC DNA]</scope>
    <source>
        <strain evidence="3">AL31</strain>
    </source>
</reference>
<dbReference type="PANTHER" id="PTHR47245:SF2">
    <property type="entry name" value="PEPTIDYL-PROLYL CIS-TRANS ISOMERASE HP_0175-RELATED"/>
    <property type="match status" value="1"/>
</dbReference>
<accession>A0A2T5G550</accession>
<gene>
    <name evidence="3" type="ORF">BLITH_0135</name>
</gene>
<dbReference type="GO" id="GO:0003755">
    <property type="term" value="F:peptidyl-prolyl cis-trans isomerase activity"/>
    <property type="evidence" value="ECO:0007669"/>
    <property type="project" value="UniProtKB-KW"/>
</dbReference>
<dbReference type="Proteomes" id="UP000244016">
    <property type="component" value="Unassembled WGS sequence"/>
</dbReference>
<keyword evidence="1 3" id="KW-0413">Isomerase</keyword>
<keyword evidence="1" id="KW-0697">Rotamase</keyword>
<evidence type="ECO:0000313" key="3">
    <source>
        <dbReference type="EMBL" id="PTQ51309.1"/>
    </source>
</evidence>
<dbReference type="InterPro" id="IPR046357">
    <property type="entry name" value="PPIase_dom_sf"/>
</dbReference>
<sequence>MRKVLLGVAVLGFALILSLAGCKRGTDAFAPVRLPGAKDAVVAEYRVQEDGDVRTVSAADFERFLNFLQLMSSPEQRQGAGSPADQGSWNNYLDFYLSLLILDARAQAAGTAGPAWSEENFVALKKAFADEEKVSFDQALRSLGLTEEGVRAEIERMNRAQAYFLDLAGQRDLRQEFEKNRDQFVTGTFRLILMLPKEGEAEAETRARVDEVWRKAKAGEDFAALADTYSVDAGNVDPQGKKLGGLYKDFPIALLPESLRTVLLSLEPGQVSDVLADDGKYYIVKLEERRTPTFEEVQPGLVQSEARRMYDAFYAEELPKLVVSRNLPSS</sequence>
<dbReference type="InterPro" id="IPR000297">
    <property type="entry name" value="PPIase_PpiC"/>
</dbReference>
<protein>
    <submittedName>
        <fullName evidence="3">Survival protein SurA (Peptidyl-prolyl cis-trans isomerase SurA)</fullName>
    </submittedName>
</protein>
<dbReference type="AlphaFoldDB" id="A0A2T5G550"/>
<dbReference type="PROSITE" id="PS51257">
    <property type="entry name" value="PROKAR_LIPOPROTEIN"/>
    <property type="match status" value="1"/>
</dbReference>
<feature type="domain" description="PpiC" evidence="2">
    <location>
        <begin position="190"/>
        <end position="288"/>
    </location>
</feature>
<name>A0A2T5G550_9BACL</name>
<dbReference type="Gene3D" id="3.10.50.40">
    <property type="match status" value="1"/>
</dbReference>
<dbReference type="PROSITE" id="PS50198">
    <property type="entry name" value="PPIC_PPIASE_2"/>
    <property type="match status" value="1"/>
</dbReference>